<dbReference type="InterPro" id="IPR004045">
    <property type="entry name" value="Glutathione_S-Trfase_N"/>
</dbReference>
<feature type="domain" description="GST N-terminal" evidence="5">
    <location>
        <begin position="54"/>
        <end position="170"/>
    </location>
</feature>
<comment type="caution">
    <text evidence="6">The sequence shown here is derived from an EMBL/GenBank/DDBJ whole genome shotgun (WGS) entry which is preliminary data.</text>
</comment>
<dbReference type="AlphaFoldDB" id="A0AAD5RQC1"/>
<dbReference type="InterPro" id="IPR016639">
    <property type="entry name" value="GST_Omega/GSH"/>
</dbReference>
<dbReference type="InterPro" id="IPR036249">
    <property type="entry name" value="Thioredoxin-like_sf"/>
</dbReference>
<dbReference type="InterPro" id="IPR040079">
    <property type="entry name" value="Glutathione_S-Trfase"/>
</dbReference>
<gene>
    <name evidence="6" type="ORF">MKZ38_002397</name>
</gene>
<evidence type="ECO:0000256" key="3">
    <source>
        <dbReference type="PIRSR" id="PIRSR015753-2"/>
    </source>
</evidence>
<dbReference type="Pfam" id="PF13409">
    <property type="entry name" value="GST_N_2"/>
    <property type="match status" value="1"/>
</dbReference>
<dbReference type="PANTHER" id="PTHR32419:SF6">
    <property type="entry name" value="GLUTATHIONE S-TRANSFERASE OMEGA-LIKE 1-RELATED"/>
    <property type="match status" value="1"/>
</dbReference>
<keyword evidence="7" id="KW-1185">Reference proteome</keyword>
<comment type="similarity">
    <text evidence="1">Belongs to the GST superfamily.</text>
</comment>
<dbReference type="Gene3D" id="1.20.1050.10">
    <property type="match status" value="1"/>
</dbReference>
<evidence type="ECO:0000256" key="4">
    <source>
        <dbReference type="PIRSR" id="PIRSR015753-3"/>
    </source>
</evidence>
<dbReference type="CDD" id="cd03190">
    <property type="entry name" value="GST_C_Omega_like"/>
    <property type="match status" value="1"/>
</dbReference>
<dbReference type="SUPFAM" id="SSF52833">
    <property type="entry name" value="Thioredoxin-like"/>
    <property type="match status" value="1"/>
</dbReference>
<feature type="active site" description="Nucleophile" evidence="2">
    <location>
        <position position="55"/>
    </location>
</feature>
<feature type="binding site" evidence="3">
    <location>
        <begin position="160"/>
        <end position="161"/>
    </location>
    <ligand>
        <name>glutathione</name>
        <dbReference type="ChEBI" id="CHEBI:57925"/>
    </ligand>
</feature>
<organism evidence="6 7">
    <name type="scientific">Zalerion maritima</name>
    <dbReference type="NCBI Taxonomy" id="339359"/>
    <lineage>
        <taxon>Eukaryota</taxon>
        <taxon>Fungi</taxon>
        <taxon>Dikarya</taxon>
        <taxon>Ascomycota</taxon>
        <taxon>Pezizomycotina</taxon>
        <taxon>Sordariomycetes</taxon>
        <taxon>Lulworthiomycetidae</taxon>
        <taxon>Lulworthiales</taxon>
        <taxon>Lulworthiaceae</taxon>
        <taxon>Zalerion</taxon>
    </lineage>
</organism>
<feature type="site" description="Lowers pKa of active site Cys" evidence="4">
    <location>
        <position position="319"/>
    </location>
</feature>
<dbReference type="PANTHER" id="PTHR32419">
    <property type="entry name" value="GLUTATHIONYL-HYDROQUINONE REDUCTASE"/>
    <property type="match status" value="1"/>
</dbReference>
<feature type="site" description="Lowers pKa of active site Cys" evidence="4">
    <location>
        <position position="274"/>
    </location>
</feature>
<evidence type="ECO:0000259" key="5">
    <source>
        <dbReference type="Pfam" id="PF13409"/>
    </source>
</evidence>
<dbReference type="SFLD" id="SFLDG01206">
    <property type="entry name" value="Xi.1"/>
    <property type="match status" value="1"/>
</dbReference>
<dbReference type="SFLD" id="SFLDS00019">
    <property type="entry name" value="Glutathione_Transferase_(cytos"/>
    <property type="match status" value="1"/>
</dbReference>
<protein>
    <submittedName>
        <fullName evidence="6">Glutathione-S-transferase</fullName>
    </submittedName>
</protein>
<dbReference type="EMBL" id="JAKWBI020000170">
    <property type="protein sequence ID" value="KAJ2900601.1"/>
    <property type="molecule type" value="Genomic_DNA"/>
</dbReference>
<dbReference type="Proteomes" id="UP001201980">
    <property type="component" value="Unassembled WGS sequence"/>
</dbReference>
<accession>A0AAD5RQC1</accession>
<sequence length="352" mass="39963">MSSTTGKITDWVDPKSSTGEFKRQVSSFRSFISRGPGSKFPPEAGRYHIFVSYACPWAHRTLITRKLKGLEDVISFSVVHWNLGEGGWRFPTSEDIAQAGQDGLGEGMNAEGIVKGAPLEGMEDYTHLRQVYFSADTDYSGRYTVPVLWDKKEKTIVSNESSEIIRMLYTEFDDLLDPKYKSPQVDLFPGSLQSQIEETNSWTYDNINNGVYKSGFATTQSAYNKAVTALFEHLDKAEKHLSTVSSEGPFYNGKSITEADIRLYVTLIRFDPVYVQHFKCNIRDIRSGYPRLHKWMRNLYWNVPAFGQTTDITHIKNHYTRSHKQVNPLGITPLGPLPNILPLDEEVRAVKT</sequence>
<evidence type="ECO:0000256" key="2">
    <source>
        <dbReference type="PIRSR" id="PIRSR015753-1"/>
    </source>
</evidence>
<dbReference type="Gene3D" id="3.40.30.10">
    <property type="entry name" value="Glutaredoxin"/>
    <property type="match status" value="1"/>
</dbReference>
<evidence type="ECO:0000313" key="6">
    <source>
        <dbReference type="EMBL" id="KAJ2900601.1"/>
    </source>
</evidence>
<reference evidence="6" key="1">
    <citation type="submission" date="2022-07" db="EMBL/GenBank/DDBJ databases">
        <title>Draft genome sequence of Zalerion maritima ATCC 34329, a (micro)plastics degrading marine fungus.</title>
        <authorList>
            <person name="Paco A."/>
            <person name="Goncalves M.F.M."/>
            <person name="Rocha-Santos T.A.P."/>
            <person name="Alves A."/>
        </authorList>
    </citation>
    <scope>NUCLEOTIDE SEQUENCE</scope>
    <source>
        <strain evidence="6">ATCC 34329</strain>
    </source>
</reference>
<dbReference type="FunFam" id="3.40.30.10:FF:000162">
    <property type="entry name" value="Glutathione S-transferase Gst3"/>
    <property type="match status" value="1"/>
</dbReference>
<dbReference type="InterPro" id="IPR036282">
    <property type="entry name" value="Glutathione-S-Trfase_C_sf"/>
</dbReference>
<dbReference type="SFLD" id="SFLDG01148">
    <property type="entry name" value="Xi_(cytGST)"/>
    <property type="match status" value="1"/>
</dbReference>
<feature type="binding site" evidence="3">
    <location>
        <position position="88"/>
    </location>
    <ligand>
        <name>glutathione</name>
        <dbReference type="ChEBI" id="CHEBI:57925"/>
    </ligand>
</feature>
<dbReference type="Pfam" id="PF13410">
    <property type="entry name" value="GST_C_2"/>
    <property type="match status" value="1"/>
</dbReference>
<feature type="binding site" evidence="3">
    <location>
        <begin position="142"/>
        <end position="145"/>
    </location>
    <ligand>
        <name>glutathione</name>
        <dbReference type="ChEBI" id="CHEBI:57925"/>
    </ligand>
</feature>
<feature type="active site" description="Proton donor/acceptor" evidence="2">
    <location>
        <position position="212"/>
    </location>
</feature>
<dbReference type="SUPFAM" id="SSF47616">
    <property type="entry name" value="GST C-terminal domain-like"/>
    <property type="match status" value="1"/>
</dbReference>
<dbReference type="PIRSF" id="PIRSF015753">
    <property type="entry name" value="GST"/>
    <property type="match status" value="1"/>
</dbReference>
<dbReference type="InterPro" id="IPR047047">
    <property type="entry name" value="GST_Omega-like_C"/>
</dbReference>
<dbReference type="GO" id="GO:0004364">
    <property type="term" value="F:glutathione transferase activity"/>
    <property type="evidence" value="ECO:0007669"/>
    <property type="project" value="InterPro"/>
</dbReference>
<evidence type="ECO:0000256" key="1">
    <source>
        <dbReference type="ARBA" id="ARBA00007409"/>
    </source>
</evidence>
<name>A0AAD5RQC1_9PEZI</name>
<evidence type="ECO:0000313" key="7">
    <source>
        <dbReference type="Proteomes" id="UP001201980"/>
    </source>
</evidence>
<dbReference type="GO" id="GO:0005737">
    <property type="term" value="C:cytoplasm"/>
    <property type="evidence" value="ECO:0007669"/>
    <property type="project" value="TreeGrafter"/>
</dbReference>
<proteinExistence type="inferred from homology"/>